<accession>A0A8X7V2T1</accession>
<dbReference type="InterPro" id="IPR012436">
    <property type="entry name" value="DUF1633"/>
</dbReference>
<name>A0A8X7V2T1_BRACI</name>
<keyword evidence="1" id="KW-0175">Coiled coil</keyword>
<evidence type="ECO:0000313" key="4">
    <source>
        <dbReference type="Proteomes" id="UP000886595"/>
    </source>
</evidence>
<reference evidence="3 4" key="1">
    <citation type="submission" date="2020-02" db="EMBL/GenBank/DDBJ databases">
        <authorList>
            <person name="Ma Q."/>
            <person name="Huang Y."/>
            <person name="Song X."/>
            <person name="Pei D."/>
        </authorList>
    </citation>
    <scope>NUCLEOTIDE SEQUENCE [LARGE SCALE GENOMIC DNA]</scope>
    <source>
        <strain evidence="3">Sxm20200214</strain>
        <tissue evidence="3">Leaf</tissue>
    </source>
</reference>
<protein>
    <submittedName>
        <fullName evidence="3">Uncharacterized protein</fullName>
    </submittedName>
</protein>
<dbReference type="Proteomes" id="UP000886595">
    <property type="component" value="Unassembled WGS sequence"/>
</dbReference>
<comment type="caution">
    <text evidence="3">The sequence shown here is derived from an EMBL/GenBank/DDBJ whole genome shotgun (WGS) entry which is preliminary data.</text>
</comment>
<keyword evidence="4" id="KW-1185">Reference proteome</keyword>
<evidence type="ECO:0000313" key="3">
    <source>
        <dbReference type="EMBL" id="KAG2299026.1"/>
    </source>
</evidence>
<dbReference type="EMBL" id="JAAMPC010000008">
    <property type="protein sequence ID" value="KAG2299026.1"/>
    <property type="molecule type" value="Genomic_DNA"/>
</dbReference>
<gene>
    <name evidence="3" type="ORF">Bca52824_035498</name>
</gene>
<feature type="region of interest" description="Disordered" evidence="2">
    <location>
        <begin position="1"/>
        <end position="92"/>
    </location>
</feature>
<dbReference type="AlphaFoldDB" id="A0A8X7V2T1"/>
<proteinExistence type="predicted"/>
<evidence type="ECO:0000256" key="2">
    <source>
        <dbReference type="SAM" id="MobiDB-lite"/>
    </source>
</evidence>
<sequence>MNLRDSEKVRHRAGGVGSERIRSGDVSEALTEVLREDIRFPPESSSKDGRRVEGKKAADRPSSNSPTGSEGRDRPQKKAKTIGGDHKSSSSSDCVVAKPFHWQFSHAKDCPITEDPDSVAHLVQHFKPAGCPLPSLRNMSERDAYVKIAVAHAKAMEANNEFAATLEKCLKDVPRLDELQEIKKVVRELKFNLKMAQDRERASVTQLAAAEKLGDQATSLEATLRVAENERKSALDQVSYLEVKLNLPRLDTPTISAEPPMKR</sequence>
<dbReference type="Pfam" id="PF07794">
    <property type="entry name" value="DUF1633"/>
    <property type="match status" value="1"/>
</dbReference>
<evidence type="ECO:0000256" key="1">
    <source>
        <dbReference type="SAM" id="Coils"/>
    </source>
</evidence>
<feature type="coiled-coil region" evidence="1">
    <location>
        <begin position="179"/>
        <end position="237"/>
    </location>
</feature>
<organism evidence="3 4">
    <name type="scientific">Brassica carinata</name>
    <name type="common">Ethiopian mustard</name>
    <name type="synonym">Abyssinian cabbage</name>
    <dbReference type="NCBI Taxonomy" id="52824"/>
    <lineage>
        <taxon>Eukaryota</taxon>
        <taxon>Viridiplantae</taxon>
        <taxon>Streptophyta</taxon>
        <taxon>Embryophyta</taxon>
        <taxon>Tracheophyta</taxon>
        <taxon>Spermatophyta</taxon>
        <taxon>Magnoliopsida</taxon>
        <taxon>eudicotyledons</taxon>
        <taxon>Gunneridae</taxon>
        <taxon>Pentapetalae</taxon>
        <taxon>rosids</taxon>
        <taxon>malvids</taxon>
        <taxon>Brassicales</taxon>
        <taxon>Brassicaceae</taxon>
        <taxon>Brassiceae</taxon>
        <taxon>Brassica</taxon>
    </lineage>
</organism>
<feature type="compositionally biased region" description="Basic and acidic residues" evidence="2">
    <location>
        <begin position="33"/>
        <end position="59"/>
    </location>
</feature>